<evidence type="ECO:0000256" key="11">
    <source>
        <dbReference type="RuleBase" id="RU000488"/>
    </source>
</evidence>
<keyword evidence="7" id="KW-1133">Transmembrane helix</keyword>
<evidence type="ECO:0000256" key="5">
    <source>
        <dbReference type="ARBA" id="ARBA00022737"/>
    </source>
</evidence>
<evidence type="ECO:0000256" key="10">
    <source>
        <dbReference type="PROSITE-ProRule" id="PRU00282"/>
    </source>
</evidence>
<dbReference type="EnsemblPlants" id="OMERI01G07800.4">
    <property type="protein sequence ID" value="OMERI01G07800.4"/>
    <property type="gene ID" value="OMERI01G07800"/>
</dbReference>
<dbReference type="Gramene" id="OMERI01G07800.4">
    <property type="protein sequence ID" value="OMERI01G07800.4"/>
    <property type="gene ID" value="OMERI01G07800"/>
</dbReference>
<name>A0A0E0BZ87_9ORYZ</name>
<dbReference type="SUPFAM" id="SSF103506">
    <property type="entry name" value="Mitochondrial carrier"/>
    <property type="match status" value="1"/>
</dbReference>
<dbReference type="Gene3D" id="1.50.40.10">
    <property type="entry name" value="Mitochondrial carrier domain"/>
    <property type="match status" value="1"/>
</dbReference>
<dbReference type="EnsemblPlants" id="OMERI01G07800.5">
    <property type="protein sequence ID" value="OMERI01G07800.5"/>
    <property type="gene ID" value="OMERI01G07800"/>
</dbReference>
<evidence type="ECO:0008006" key="15">
    <source>
        <dbReference type="Google" id="ProtNLM"/>
    </source>
</evidence>
<evidence type="ECO:0000256" key="12">
    <source>
        <dbReference type="SAM" id="MobiDB-lite"/>
    </source>
</evidence>
<feature type="region of interest" description="Disordered" evidence="12">
    <location>
        <begin position="1"/>
        <end position="27"/>
    </location>
</feature>
<evidence type="ECO:0000256" key="9">
    <source>
        <dbReference type="ARBA" id="ARBA00023136"/>
    </source>
</evidence>
<comment type="similarity">
    <text evidence="2 11">Belongs to the mitochondrial carrier (TC 2.A.29) family.</text>
</comment>
<keyword evidence="8" id="KW-0496">Mitochondrion</keyword>
<protein>
    <recommendedName>
        <fullName evidence="15">ADP,ATP carrier protein</fullName>
    </recommendedName>
</protein>
<dbReference type="InterPro" id="IPR045315">
    <property type="entry name" value="Mtm1-like"/>
</dbReference>
<evidence type="ECO:0000256" key="4">
    <source>
        <dbReference type="ARBA" id="ARBA00022692"/>
    </source>
</evidence>
<evidence type="ECO:0000256" key="6">
    <source>
        <dbReference type="ARBA" id="ARBA00022792"/>
    </source>
</evidence>
<comment type="subcellular location">
    <subcellularLocation>
        <location evidence="1">Mitochondrion inner membrane</location>
        <topology evidence="1">Multi-pass membrane protein</topology>
    </subcellularLocation>
</comment>
<dbReference type="Gramene" id="OMERI01G07800.5">
    <property type="protein sequence ID" value="OMERI01G07800.5"/>
    <property type="gene ID" value="OMERI01G07800"/>
</dbReference>
<evidence type="ECO:0000313" key="14">
    <source>
        <dbReference type="Proteomes" id="UP000008021"/>
    </source>
</evidence>
<keyword evidence="5" id="KW-0677">Repeat</keyword>
<proteinExistence type="inferred from homology"/>
<dbReference type="InterPro" id="IPR018108">
    <property type="entry name" value="MCP_transmembrane"/>
</dbReference>
<keyword evidence="6" id="KW-0999">Mitochondrion inner membrane</keyword>
<dbReference type="PANTHER" id="PTHR45760">
    <property type="entry name" value="FI19922P1-RELATED"/>
    <property type="match status" value="1"/>
</dbReference>
<dbReference type="PANTHER" id="PTHR45760:SF7">
    <property type="entry name" value="MITOCHONDRIAL CARRIER PROTEIN MTM1"/>
    <property type="match status" value="1"/>
</dbReference>
<organism evidence="13">
    <name type="scientific">Oryza meridionalis</name>
    <dbReference type="NCBI Taxonomy" id="40149"/>
    <lineage>
        <taxon>Eukaryota</taxon>
        <taxon>Viridiplantae</taxon>
        <taxon>Streptophyta</taxon>
        <taxon>Embryophyta</taxon>
        <taxon>Tracheophyta</taxon>
        <taxon>Spermatophyta</taxon>
        <taxon>Magnoliopsida</taxon>
        <taxon>Liliopsida</taxon>
        <taxon>Poales</taxon>
        <taxon>Poaceae</taxon>
        <taxon>BOP clade</taxon>
        <taxon>Oryzoideae</taxon>
        <taxon>Oryzeae</taxon>
        <taxon>Oryzinae</taxon>
        <taxon>Oryza</taxon>
    </lineage>
</organism>
<keyword evidence="9 10" id="KW-0472">Membrane</keyword>
<dbReference type="Proteomes" id="UP000008021">
    <property type="component" value="Chromosome 1"/>
</dbReference>
<evidence type="ECO:0000256" key="3">
    <source>
        <dbReference type="ARBA" id="ARBA00022448"/>
    </source>
</evidence>
<reference evidence="13" key="2">
    <citation type="submission" date="2018-05" db="EMBL/GenBank/DDBJ databases">
        <title>OmerRS3 (Oryza meridionalis Reference Sequence Version 3).</title>
        <authorList>
            <person name="Zhang J."/>
            <person name="Kudrna D."/>
            <person name="Lee S."/>
            <person name="Talag J."/>
            <person name="Welchert J."/>
            <person name="Wing R.A."/>
        </authorList>
    </citation>
    <scope>NUCLEOTIDE SEQUENCE [LARGE SCALE GENOMIC DNA]</scope>
    <source>
        <strain evidence="13">OR44</strain>
    </source>
</reference>
<dbReference type="GO" id="GO:1990542">
    <property type="term" value="P:mitochondrial transmembrane transport"/>
    <property type="evidence" value="ECO:0007669"/>
    <property type="project" value="InterPro"/>
</dbReference>
<evidence type="ECO:0000313" key="13">
    <source>
        <dbReference type="EnsemblPlants" id="OMERI01G07800.4"/>
    </source>
</evidence>
<keyword evidence="4 10" id="KW-0812">Transmembrane</keyword>
<feature type="repeat" description="Solcar" evidence="10">
    <location>
        <begin position="31"/>
        <end position="148"/>
    </location>
</feature>
<evidence type="ECO:0000256" key="2">
    <source>
        <dbReference type="ARBA" id="ARBA00006375"/>
    </source>
</evidence>
<evidence type="ECO:0000256" key="7">
    <source>
        <dbReference type="ARBA" id="ARBA00022989"/>
    </source>
</evidence>
<evidence type="ECO:0000256" key="1">
    <source>
        <dbReference type="ARBA" id="ARBA00004448"/>
    </source>
</evidence>
<dbReference type="PROSITE" id="PS50920">
    <property type="entry name" value="SOLCAR"/>
    <property type="match status" value="1"/>
</dbReference>
<dbReference type="InterPro" id="IPR023395">
    <property type="entry name" value="MCP_dom_sf"/>
</dbReference>
<dbReference type="GO" id="GO:0005743">
    <property type="term" value="C:mitochondrial inner membrane"/>
    <property type="evidence" value="ECO:0007669"/>
    <property type="project" value="UniProtKB-SubCell"/>
</dbReference>
<reference evidence="13" key="1">
    <citation type="submission" date="2015-04" db="UniProtKB">
        <authorList>
            <consortium name="EnsemblPlants"/>
        </authorList>
    </citation>
    <scope>IDENTIFICATION</scope>
</reference>
<dbReference type="eggNOG" id="KOG0761">
    <property type="taxonomic scope" value="Eukaryota"/>
</dbReference>
<dbReference type="SUPFAM" id="SSF101447">
    <property type="entry name" value="Formin homology 2 domain (FH2 domain)"/>
    <property type="match status" value="1"/>
</dbReference>
<keyword evidence="14" id="KW-1185">Reference proteome</keyword>
<accession>A0A0E0BZ87</accession>
<feature type="compositionally biased region" description="Pro residues" evidence="12">
    <location>
        <begin position="8"/>
        <end position="24"/>
    </location>
</feature>
<dbReference type="AlphaFoldDB" id="A0A0E0BZ87"/>
<keyword evidence="3 11" id="KW-0813">Transport</keyword>
<sequence>MGAEQAPEPTPPLPPPPPPPPPPVAAAERGMGFAERAVAAAGAAVVSAVLVNPLDVAKTRLQAQAAGVVYNPIWSDFRCYPWCNPGMNGLGPSCSSECFQYRGTMDVFYKVTKQEGVFRLWRGTAASLALAVPTVGIYLPSYDLLRNWIEEYSDHSFPKLRPYAPLIAGSVARSLACITCSPIELARTRMQFGHTTFYGLVSEHNLHVTSPSQLYAGQFLNQRRLIGIVGEQSNAAVILGANFSAGFIAGVISAVRKASAGYSEVQVPEWHGQGLQWASSSLHMKL</sequence>
<dbReference type="Pfam" id="PF00153">
    <property type="entry name" value="Mito_carr"/>
    <property type="match status" value="1"/>
</dbReference>
<evidence type="ECO:0000256" key="8">
    <source>
        <dbReference type="ARBA" id="ARBA00023128"/>
    </source>
</evidence>